<evidence type="ECO:0000259" key="4">
    <source>
        <dbReference type="Pfam" id="PF17167"/>
    </source>
</evidence>
<keyword evidence="2" id="KW-0808">Transferase</keyword>
<evidence type="ECO:0000256" key="1">
    <source>
        <dbReference type="ARBA" id="ARBA00022676"/>
    </source>
</evidence>
<dbReference type="InterPro" id="IPR012341">
    <property type="entry name" value="6hp_glycosidase-like_sf"/>
</dbReference>
<dbReference type="Pfam" id="PF17167">
    <property type="entry name" value="Glyco_hydro_94"/>
    <property type="match status" value="1"/>
</dbReference>
<dbReference type="Gene3D" id="1.50.10.10">
    <property type="match status" value="1"/>
</dbReference>
<sequence length="798" mass="90786">MIDYQSNGQVRLTSPTDMPNAVSFLWNKQMMVSFNCRGYAVGQFMQPEPAKYAKGPNIEATTFIQPEHPYYSHHPGRFFYIKDEANNELFSVPYAPIKKPLDKFNFIAGQSEICWHIEHNQLEVNLSVTLPVDDAAELWRIIVKDLSGKQRKLHLYSYFPVGYMSWMNQSALFDSELNAIVCQSVTPYQKVADYFKNQGNKDNTVLISQRRPDSFETRQAIFEGESGLTNPQAIQHTRLDNGEAKYETPVASMHFTLTLDAHSTDELEFVFAPVANKAQIKALSDNYLPTKHKQSSGLSSDDSWNTAFKEYIDQAVNCIDISTPDDELNHFVNHWLARQVFYHGDVNRLSTDPQTRNYLQDAMGMVYIKPQATKDAFITALSQQHRTGAMPDGILLNEQAELKYINQVPHTDHCVWLVICLQAYLDETNDYSFLQQTLPFKDSSEQLSVFEHINLALEWLVKQRDHHGLSYIAQGDWCDPMNMVGYKGKGVSSWLSLATSYALRLWSIVAETLQEHELAEQLSVLALQINDSVNQHCWDGNWFARGITDDGVKFGISDDVEGRIYANPQSFALLANASDEQQSQSMIDQVQQQLFTPFGLMMLAPSYTQMREDVGRVTQKYPGSAENGSVYNHAAIFYAYALYDEHSNKRKDIAWQVMSKMLPSSEQGDQVARGQLPVFIPNYYRGAYFQHPDVAGKSSQLFNTGTVAWYYRCLIEKLFGLQGCERGLKIAPQLPSNWPRASVKRRFRGATFEVYYKQSQSSEATSTVKVRLNGQPIVGNIIDDIEAGKHYKVYVELS</sequence>
<evidence type="ECO:0000256" key="2">
    <source>
        <dbReference type="ARBA" id="ARBA00022679"/>
    </source>
</evidence>
<dbReference type="PANTHER" id="PTHR37469">
    <property type="entry name" value="CELLOBIONIC ACID PHOSPHORYLASE-RELATED"/>
    <property type="match status" value="1"/>
</dbReference>
<dbReference type="Proteomes" id="UP000291106">
    <property type="component" value="Chromosome"/>
</dbReference>
<feature type="domain" description="Glycosyl hydrolase 94 supersandwich" evidence="3">
    <location>
        <begin position="73"/>
        <end position="287"/>
    </location>
</feature>
<reference evidence="5 6" key="1">
    <citation type="submission" date="2019-02" db="EMBL/GenBank/DDBJ databases">
        <title>Shewanella sp. D4-2 isolated from Dokdo Island.</title>
        <authorList>
            <person name="Baek K."/>
        </authorList>
    </citation>
    <scope>NUCLEOTIDE SEQUENCE [LARGE SCALE GENOMIC DNA]</scope>
    <source>
        <strain evidence="5 6">D4-2</strain>
    </source>
</reference>
<keyword evidence="6" id="KW-1185">Reference proteome</keyword>
<dbReference type="InterPro" id="IPR008928">
    <property type="entry name" value="6-hairpin_glycosidase_sf"/>
</dbReference>
<dbReference type="InterPro" id="IPR052047">
    <property type="entry name" value="GH94_Enzymes"/>
</dbReference>
<gene>
    <name evidence="5" type="ORF">EXU30_03745</name>
</gene>
<dbReference type="AlphaFoldDB" id="A0A411PMR7"/>
<dbReference type="KEGG" id="smai:EXU30_03745"/>
<keyword evidence="1" id="KW-0328">Glycosyltransferase</keyword>
<proteinExistence type="predicted"/>
<dbReference type="GO" id="GO:0016757">
    <property type="term" value="F:glycosyltransferase activity"/>
    <property type="evidence" value="ECO:0007669"/>
    <property type="project" value="UniProtKB-KW"/>
</dbReference>
<organism evidence="5 6">
    <name type="scientific">Shewanella maritima</name>
    <dbReference type="NCBI Taxonomy" id="2520507"/>
    <lineage>
        <taxon>Bacteria</taxon>
        <taxon>Pseudomonadati</taxon>
        <taxon>Pseudomonadota</taxon>
        <taxon>Gammaproteobacteria</taxon>
        <taxon>Alteromonadales</taxon>
        <taxon>Shewanellaceae</taxon>
        <taxon>Shewanella</taxon>
    </lineage>
</organism>
<dbReference type="GO" id="GO:0030246">
    <property type="term" value="F:carbohydrate binding"/>
    <property type="evidence" value="ECO:0007669"/>
    <property type="project" value="InterPro"/>
</dbReference>
<evidence type="ECO:0000313" key="5">
    <source>
        <dbReference type="EMBL" id="QBF84781.1"/>
    </source>
</evidence>
<dbReference type="Pfam" id="PF06165">
    <property type="entry name" value="GH94_b-supersand"/>
    <property type="match status" value="1"/>
</dbReference>
<dbReference type="SUPFAM" id="SSF48208">
    <property type="entry name" value="Six-hairpin glycosidases"/>
    <property type="match status" value="1"/>
</dbReference>
<evidence type="ECO:0000259" key="3">
    <source>
        <dbReference type="Pfam" id="PF06165"/>
    </source>
</evidence>
<dbReference type="OrthoDB" id="9769991at2"/>
<protein>
    <submittedName>
        <fullName evidence="5">NdvB protein</fullName>
    </submittedName>
</protein>
<dbReference type="SUPFAM" id="SSF74650">
    <property type="entry name" value="Galactose mutarotase-like"/>
    <property type="match status" value="1"/>
</dbReference>
<evidence type="ECO:0000313" key="6">
    <source>
        <dbReference type="Proteomes" id="UP000291106"/>
    </source>
</evidence>
<dbReference type="InterPro" id="IPR010383">
    <property type="entry name" value="Glyco_hydrolase_94_b-supersand"/>
</dbReference>
<dbReference type="PANTHER" id="PTHR37469:SF2">
    <property type="entry name" value="CELLOBIONIC ACID PHOSPHORYLASE"/>
    <property type="match status" value="1"/>
</dbReference>
<dbReference type="Gene3D" id="2.60.420.10">
    <property type="entry name" value="Maltose phosphorylase, domain 3"/>
    <property type="match status" value="1"/>
</dbReference>
<dbReference type="InterPro" id="IPR037018">
    <property type="entry name" value="GH65_N"/>
</dbReference>
<accession>A0A411PMR7</accession>
<dbReference type="GO" id="GO:0005975">
    <property type="term" value="P:carbohydrate metabolic process"/>
    <property type="evidence" value="ECO:0007669"/>
    <property type="project" value="InterPro"/>
</dbReference>
<dbReference type="InterPro" id="IPR011013">
    <property type="entry name" value="Gal_mutarotase_sf_dom"/>
</dbReference>
<dbReference type="InterPro" id="IPR033432">
    <property type="entry name" value="GH94_catalytic"/>
</dbReference>
<dbReference type="EMBL" id="CP036200">
    <property type="protein sequence ID" value="QBF84781.1"/>
    <property type="molecule type" value="Genomic_DNA"/>
</dbReference>
<name>A0A411PMR7_9GAMM</name>
<feature type="domain" description="Glycosyl hydrolase 94 catalytic" evidence="4">
    <location>
        <begin position="311"/>
        <end position="720"/>
    </location>
</feature>
<dbReference type="Gene3D" id="2.70.98.40">
    <property type="entry name" value="Glycoside hydrolase, family 65, N-terminal domain"/>
    <property type="match status" value="1"/>
</dbReference>